<dbReference type="SUPFAM" id="SSF48113">
    <property type="entry name" value="Heme-dependent peroxidases"/>
    <property type="match status" value="1"/>
</dbReference>
<dbReference type="InterPro" id="IPR019791">
    <property type="entry name" value="Haem_peroxidase_animal"/>
</dbReference>
<keyword evidence="6" id="KW-0408">Iron</keyword>
<dbReference type="GO" id="GO:0006979">
    <property type="term" value="P:response to oxidative stress"/>
    <property type="evidence" value="ECO:0007669"/>
    <property type="project" value="InterPro"/>
</dbReference>
<evidence type="ECO:0000256" key="4">
    <source>
        <dbReference type="ARBA" id="ARBA00022617"/>
    </source>
</evidence>
<name>A0A8K0K8E6_LADFU</name>
<keyword evidence="5" id="KW-0732">Signal</keyword>
<dbReference type="OrthoDB" id="823504at2759"/>
<evidence type="ECO:0000256" key="2">
    <source>
        <dbReference type="ARBA" id="ARBA00022525"/>
    </source>
</evidence>
<dbReference type="PANTHER" id="PTHR11475">
    <property type="entry name" value="OXIDASE/PEROXIDASE"/>
    <property type="match status" value="1"/>
</dbReference>
<comment type="subcellular location">
    <subcellularLocation>
        <location evidence="1">Secreted</location>
    </subcellularLocation>
</comment>
<keyword evidence="2" id="KW-0964">Secreted</keyword>
<dbReference type="InterPro" id="IPR010255">
    <property type="entry name" value="Haem_peroxidase_sf"/>
</dbReference>
<dbReference type="GO" id="GO:0004601">
    <property type="term" value="F:peroxidase activity"/>
    <property type="evidence" value="ECO:0007669"/>
    <property type="project" value="UniProtKB-KW"/>
</dbReference>
<dbReference type="PANTHER" id="PTHR11475:SF125">
    <property type="entry name" value="GH11385P"/>
    <property type="match status" value="1"/>
</dbReference>
<dbReference type="AlphaFoldDB" id="A0A8K0K8E6"/>
<dbReference type="GO" id="GO:0020037">
    <property type="term" value="F:heme binding"/>
    <property type="evidence" value="ECO:0007669"/>
    <property type="project" value="InterPro"/>
</dbReference>
<dbReference type="Proteomes" id="UP000792457">
    <property type="component" value="Unassembled WGS sequence"/>
</dbReference>
<reference evidence="7" key="1">
    <citation type="submission" date="2013-04" db="EMBL/GenBank/DDBJ databases">
        <authorList>
            <person name="Qu J."/>
            <person name="Murali S.C."/>
            <person name="Bandaranaike D."/>
            <person name="Bellair M."/>
            <person name="Blankenburg K."/>
            <person name="Chao H."/>
            <person name="Dinh H."/>
            <person name="Doddapaneni H."/>
            <person name="Downs B."/>
            <person name="Dugan-Rocha S."/>
            <person name="Elkadiri S."/>
            <person name="Gnanaolivu R.D."/>
            <person name="Hernandez B."/>
            <person name="Javaid M."/>
            <person name="Jayaseelan J.C."/>
            <person name="Lee S."/>
            <person name="Li M."/>
            <person name="Ming W."/>
            <person name="Munidasa M."/>
            <person name="Muniz J."/>
            <person name="Nguyen L."/>
            <person name="Ongeri F."/>
            <person name="Osuji N."/>
            <person name="Pu L.-L."/>
            <person name="Puazo M."/>
            <person name="Qu C."/>
            <person name="Quiroz J."/>
            <person name="Raj R."/>
            <person name="Weissenberger G."/>
            <person name="Xin Y."/>
            <person name="Zou X."/>
            <person name="Han Y."/>
            <person name="Richards S."/>
            <person name="Worley K."/>
            <person name="Muzny D."/>
            <person name="Gibbs R."/>
        </authorList>
    </citation>
    <scope>NUCLEOTIDE SEQUENCE</scope>
    <source>
        <strain evidence="7">Sampled in the wild</strain>
    </source>
</reference>
<evidence type="ECO:0000256" key="1">
    <source>
        <dbReference type="ARBA" id="ARBA00004613"/>
    </source>
</evidence>
<proteinExistence type="predicted"/>
<reference evidence="7" key="2">
    <citation type="submission" date="2017-10" db="EMBL/GenBank/DDBJ databases">
        <title>Ladona fulva Genome sequencing and assembly.</title>
        <authorList>
            <person name="Murali S."/>
            <person name="Richards S."/>
            <person name="Bandaranaike D."/>
            <person name="Bellair M."/>
            <person name="Blankenburg K."/>
            <person name="Chao H."/>
            <person name="Dinh H."/>
            <person name="Doddapaneni H."/>
            <person name="Dugan-Rocha S."/>
            <person name="Elkadiri S."/>
            <person name="Gnanaolivu R."/>
            <person name="Hernandez B."/>
            <person name="Skinner E."/>
            <person name="Javaid M."/>
            <person name="Lee S."/>
            <person name="Li M."/>
            <person name="Ming W."/>
            <person name="Munidasa M."/>
            <person name="Muniz J."/>
            <person name="Nguyen L."/>
            <person name="Hughes D."/>
            <person name="Osuji N."/>
            <person name="Pu L.-L."/>
            <person name="Puazo M."/>
            <person name="Qu C."/>
            <person name="Quiroz J."/>
            <person name="Raj R."/>
            <person name="Weissenberger G."/>
            <person name="Xin Y."/>
            <person name="Zou X."/>
            <person name="Han Y."/>
            <person name="Worley K."/>
            <person name="Muzny D."/>
            <person name="Gibbs R."/>
        </authorList>
    </citation>
    <scope>NUCLEOTIDE SEQUENCE</scope>
    <source>
        <strain evidence="7">Sampled in the wild</strain>
    </source>
</reference>
<evidence type="ECO:0008006" key="9">
    <source>
        <dbReference type="Google" id="ProtNLM"/>
    </source>
</evidence>
<dbReference type="GO" id="GO:0005576">
    <property type="term" value="C:extracellular region"/>
    <property type="evidence" value="ECO:0007669"/>
    <property type="project" value="UniProtKB-SubCell"/>
</dbReference>
<accession>A0A8K0K8E6</accession>
<comment type="caution">
    <text evidence="7">The sequence shown here is derived from an EMBL/GenBank/DDBJ whole genome shotgun (WGS) entry which is preliminary data.</text>
</comment>
<dbReference type="CDD" id="cd09823">
    <property type="entry name" value="peroxinectin_like"/>
    <property type="match status" value="1"/>
</dbReference>
<gene>
    <name evidence="7" type="ORF">J437_LFUL010193</name>
</gene>
<keyword evidence="3" id="KW-0560">Oxidoreductase</keyword>
<dbReference type="PROSITE" id="PS50292">
    <property type="entry name" value="PEROXIDASE_3"/>
    <property type="match status" value="1"/>
</dbReference>
<keyword evidence="6" id="KW-0479">Metal-binding</keyword>
<dbReference type="Gene3D" id="1.10.640.10">
    <property type="entry name" value="Haem peroxidase domain superfamily, animal type"/>
    <property type="match status" value="1"/>
</dbReference>
<keyword evidence="8" id="KW-1185">Reference proteome</keyword>
<dbReference type="PRINTS" id="PR00457">
    <property type="entry name" value="ANPEROXIDASE"/>
</dbReference>
<protein>
    <recommendedName>
        <fullName evidence="9">Peroxidase</fullName>
    </recommendedName>
</protein>
<dbReference type="InterPro" id="IPR037120">
    <property type="entry name" value="Haem_peroxidase_sf_animal"/>
</dbReference>
<evidence type="ECO:0000256" key="6">
    <source>
        <dbReference type="PIRSR" id="PIRSR619791-2"/>
    </source>
</evidence>
<dbReference type="Pfam" id="PF03098">
    <property type="entry name" value="An_peroxidase"/>
    <property type="match status" value="1"/>
</dbReference>
<evidence type="ECO:0000256" key="5">
    <source>
        <dbReference type="ARBA" id="ARBA00022729"/>
    </source>
</evidence>
<evidence type="ECO:0000313" key="7">
    <source>
        <dbReference type="EMBL" id="KAG8230290.1"/>
    </source>
</evidence>
<dbReference type="GO" id="GO:0046872">
    <property type="term" value="F:metal ion binding"/>
    <property type="evidence" value="ECO:0007669"/>
    <property type="project" value="UniProtKB-KW"/>
</dbReference>
<keyword evidence="4 6" id="KW-0349">Heme</keyword>
<evidence type="ECO:0000313" key="8">
    <source>
        <dbReference type="Proteomes" id="UP000792457"/>
    </source>
</evidence>
<feature type="binding site" description="axial binding residue" evidence="6">
    <location>
        <position position="486"/>
    </location>
    <ligand>
        <name>heme b</name>
        <dbReference type="ChEBI" id="CHEBI:60344"/>
    </ligand>
    <ligandPart>
        <name>Fe</name>
        <dbReference type="ChEBI" id="CHEBI:18248"/>
    </ligandPart>
</feature>
<dbReference type="FunFam" id="1.10.640.10:FF:000003">
    <property type="entry name" value="chorion peroxidase"/>
    <property type="match status" value="1"/>
</dbReference>
<sequence>MNKDEDGLPGMLLMRSGRHLLNTQPGENYPKVPRSVVNAAVAYANDVVGRSARLEMNLENAKVNVGVGSAEHGQLIASYPRREALRRHGNGLVAAKASLHLMHSVCNKIGLSEDKCVEYISEIDLSGTALEKHCQEKASSYQSCQLKSPYRTADGSCNNLKNPSLGKTYTGYRRLLFPKYGDGIQQIRRSVIGKPLPSARLLSTSLSPDVDMPDQVTTLSLMQWTQFVEHDLSHTPSAMKLATGGSIMCCRDNGFPLSPRFLHPSCAPIDIPEDDPFYSQHSQLCMNYVRSITTIRPGCTLGPSEQLNQASHFLDASMIYGPDAETQRYLRSFTDGKLKSAEQKVETEIGERGVEFFPRDDTPFDFCQLKSTDGHECYYGGDSRANEHPHLTVLHTLWLREHNRIADKLAELNPHWDDERLFQEARRIVIAQLQHITYNEWLPKIIGNEYYNKLFPESDSIGSIFDKDLDPSTSNEFASAAIRFAHSMMESNIRLYEEGRDINNTILLRNHYNHPVIVEEPGNFDSLVRGMATQNSQQMDLLFSSDVTSLLWRDRKPFGLDIISLDIQRGRDHGLQPYNKYREFCGLPLAKDFDDLLDVMPKLVVDELRRLYPHVDDIDLYVGGMSESPRVEAGNLRGGKGLKSGQSLVGPTFRCIIGEQMLRTRRGDRLFFDIVNEDGSTGLSPDQILEIKRSSLARIFCDNANDVAMMQRDVFQKPSNENPMSPCSDSFIPSLDLSYWQE</sequence>
<organism evidence="7 8">
    <name type="scientific">Ladona fulva</name>
    <name type="common">Scarce chaser dragonfly</name>
    <name type="synonym">Libellula fulva</name>
    <dbReference type="NCBI Taxonomy" id="123851"/>
    <lineage>
        <taxon>Eukaryota</taxon>
        <taxon>Metazoa</taxon>
        <taxon>Ecdysozoa</taxon>
        <taxon>Arthropoda</taxon>
        <taxon>Hexapoda</taxon>
        <taxon>Insecta</taxon>
        <taxon>Pterygota</taxon>
        <taxon>Palaeoptera</taxon>
        <taxon>Odonata</taxon>
        <taxon>Epiprocta</taxon>
        <taxon>Anisoptera</taxon>
        <taxon>Libelluloidea</taxon>
        <taxon>Libellulidae</taxon>
        <taxon>Ladona</taxon>
    </lineage>
</organism>
<keyword evidence="3" id="KW-0575">Peroxidase</keyword>
<dbReference type="EMBL" id="KZ308476">
    <property type="protein sequence ID" value="KAG8230290.1"/>
    <property type="molecule type" value="Genomic_DNA"/>
</dbReference>
<evidence type="ECO:0000256" key="3">
    <source>
        <dbReference type="ARBA" id="ARBA00022559"/>
    </source>
</evidence>